<dbReference type="InterPro" id="IPR002104">
    <property type="entry name" value="Integrase_catalytic"/>
</dbReference>
<accession>A0ABY5RQD3</accession>
<evidence type="ECO:0000313" key="7">
    <source>
        <dbReference type="EMBL" id="UVF19475.1"/>
    </source>
</evidence>
<organism evidence="7 8">
    <name type="scientific">Microvirga terrae</name>
    <dbReference type="NCBI Taxonomy" id="2740529"/>
    <lineage>
        <taxon>Bacteria</taxon>
        <taxon>Pseudomonadati</taxon>
        <taxon>Pseudomonadota</taxon>
        <taxon>Alphaproteobacteria</taxon>
        <taxon>Hyphomicrobiales</taxon>
        <taxon>Methylobacteriaceae</taxon>
        <taxon>Microvirga</taxon>
    </lineage>
</organism>
<evidence type="ECO:0000313" key="8">
    <source>
        <dbReference type="Proteomes" id="UP001017257"/>
    </source>
</evidence>
<dbReference type="InterPro" id="IPR010998">
    <property type="entry name" value="Integrase_recombinase_N"/>
</dbReference>
<feature type="domain" description="Core-binding (CB)" evidence="6">
    <location>
        <begin position="1"/>
        <end position="80"/>
    </location>
</feature>
<dbReference type="RefSeq" id="WP_259060339.1">
    <property type="nucleotide sequence ID" value="NZ_CP102845.1"/>
</dbReference>
<dbReference type="InterPro" id="IPR044068">
    <property type="entry name" value="CB"/>
</dbReference>
<dbReference type="InterPro" id="IPR050090">
    <property type="entry name" value="Tyrosine_recombinase_XerCD"/>
</dbReference>
<sequence length="273" mass="31207">MTVADLLRRYGQEVTPKKRGARSEQSRLRQLLGHSIADVGLHNLSGAAASRYRDDRLKAVKPASVRRELVVLRHVFEVAMTEWSIPIRLNPVRQIKLPSDSKPRERRLEDGDDTRLAEAISANSAWYLRPLIALAIETGMRRGELLSIRWKDVDMTAPTIRILKTKNGHPRTIPLTPKAVKILTLLERKDERVFPVTPNAVRLAWERLRKRAGLEDLRLHDLRHEAVSRFFEYGLTVPEVALISGHRDPRMLSRYTHLRPERVAEKLAKATAG</sequence>
<dbReference type="InterPro" id="IPR013762">
    <property type="entry name" value="Integrase-like_cat_sf"/>
</dbReference>
<evidence type="ECO:0000259" key="5">
    <source>
        <dbReference type="PROSITE" id="PS51898"/>
    </source>
</evidence>
<dbReference type="PANTHER" id="PTHR30349">
    <property type="entry name" value="PHAGE INTEGRASE-RELATED"/>
    <property type="match status" value="1"/>
</dbReference>
<name>A0ABY5RQD3_9HYPH</name>
<keyword evidence="8" id="KW-1185">Reference proteome</keyword>
<evidence type="ECO:0000256" key="1">
    <source>
        <dbReference type="ARBA" id="ARBA00022908"/>
    </source>
</evidence>
<dbReference type="Gene3D" id="1.10.443.10">
    <property type="entry name" value="Intergrase catalytic core"/>
    <property type="match status" value="1"/>
</dbReference>
<dbReference type="EMBL" id="CP102845">
    <property type="protein sequence ID" value="UVF19475.1"/>
    <property type="molecule type" value="Genomic_DNA"/>
</dbReference>
<dbReference type="PROSITE" id="PS51900">
    <property type="entry name" value="CB"/>
    <property type="match status" value="1"/>
</dbReference>
<keyword evidence="1" id="KW-0229">DNA integration</keyword>
<dbReference type="CDD" id="cd00796">
    <property type="entry name" value="INT_Rci_Hp1_C"/>
    <property type="match status" value="1"/>
</dbReference>
<evidence type="ECO:0000256" key="3">
    <source>
        <dbReference type="ARBA" id="ARBA00023172"/>
    </source>
</evidence>
<evidence type="ECO:0000256" key="4">
    <source>
        <dbReference type="PROSITE-ProRule" id="PRU01248"/>
    </source>
</evidence>
<evidence type="ECO:0000256" key="2">
    <source>
        <dbReference type="ARBA" id="ARBA00023125"/>
    </source>
</evidence>
<dbReference type="PANTHER" id="PTHR30349:SF94">
    <property type="entry name" value="INTEGRASE_RECOMBINASE HI_1414-RELATED"/>
    <property type="match status" value="1"/>
</dbReference>
<dbReference type="SUPFAM" id="SSF56349">
    <property type="entry name" value="DNA breaking-rejoining enzymes"/>
    <property type="match status" value="1"/>
</dbReference>
<dbReference type="Proteomes" id="UP001017257">
    <property type="component" value="Chromosome"/>
</dbReference>
<dbReference type="PROSITE" id="PS51898">
    <property type="entry name" value="TYR_RECOMBINASE"/>
    <property type="match status" value="1"/>
</dbReference>
<evidence type="ECO:0000259" key="6">
    <source>
        <dbReference type="PROSITE" id="PS51900"/>
    </source>
</evidence>
<gene>
    <name evidence="7" type="ORF">HPT29_024150</name>
</gene>
<dbReference type="InterPro" id="IPR011010">
    <property type="entry name" value="DNA_brk_join_enz"/>
</dbReference>
<protein>
    <submittedName>
        <fullName evidence="7">Site-specific integrase</fullName>
    </submittedName>
</protein>
<reference evidence="7" key="1">
    <citation type="submission" date="2022-08" db="EMBL/GenBank/DDBJ databases">
        <title>Microvirga terrae sp. nov., isolated from soil.</title>
        <authorList>
            <person name="Kim K.H."/>
            <person name="Seo Y.L."/>
            <person name="Kim J.M."/>
            <person name="Lee J.K."/>
            <person name="Han D.M."/>
            <person name="Jeon C.O."/>
        </authorList>
    </citation>
    <scope>NUCLEOTIDE SEQUENCE</scope>
    <source>
        <strain evidence="7">R24</strain>
    </source>
</reference>
<keyword evidence="2 4" id="KW-0238">DNA-binding</keyword>
<feature type="domain" description="Tyr recombinase" evidence="5">
    <location>
        <begin position="101"/>
        <end position="268"/>
    </location>
</feature>
<proteinExistence type="predicted"/>
<keyword evidence="3" id="KW-0233">DNA recombination</keyword>
<dbReference type="Gene3D" id="1.10.150.130">
    <property type="match status" value="1"/>
</dbReference>
<dbReference type="Pfam" id="PF00589">
    <property type="entry name" value="Phage_integrase"/>
    <property type="match status" value="1"/>
</dbReference>